<dbReference type="PROSITE" id="PS51186">
    <property type="entry name" value="GNAT"/>
    <property type="match status" value="1"/>
</dbReference>
<comment type="caution">
    <text evidence="2">The sequence shown here is derived from an EMBL/GenBank/DDBJ whole genome shotgun (WGS) entry which is preliminary data.</text>
</comment>
<proteinExistence type="predicted"/>
<sequence length="190" mass="20989">MRQSTAGELSALYDRAMFDFQPTLAGELVQVRPLQAADFDGLYSVAADPLLWEQHPQPDRHQRDVFGRFFLDALSSGGALAVADAVDGRLIGSSRFHGYDEARSEIEIGWSFLARSHWGGAYNRELKHLMLRHAFAYVDTVVFLVGPSNLRSQRAVQKIGGVPAGTRLDGSGSLSLVYRIESRDWPQPAA</sequence>
<keyword evidence="3" id="KW-1185">Reference proteome</keyword>
<dbReference type="Gene3D" id="3.40.630.30">
    <property type="match status" value="1"/>
</dbReference>
<dbReference type="SUPFAM" id="SSF55729">
    <property type="entry name" value="Acyl-CoA N-acyltransferases (Nat)"/>
    <property type="match status" value="1"/>
</dbReference>
<dbReference type="GO" id="GO:0016747">
    <property type="term" value="F:acyltransferase activity, transferring groups other than amino-acyl groups"/>
    <property type="evidence" value="ECO:0007669"/>
    <property type="project" value="InterPro"/>
</dbReference>
<dbReference type="InterPro" id="IPR016181">
    <property type="entry name" value="Acyl_CoA_acyltransferase"/>
</dbReference>
<evidence type="ECO:0000259" key="1">
    <source>
        <dbReference type="PROSITE" id="PS51186"/>
    </source>
</evidence>
<reference evidence="2 3" key="1">
    <citation type="submission" date="2021-01" db="EMBL/GenBank/DDBJ databases">
        <title>Whole genome shotgun sequence of Catellatospora coxensis NBRC 107359.</title>
        <authorList>
            <person name="Komaki H."/>
            <person name="Tamura T."/>
        </authorList>
    </citation>
    <scope>NUCLEOTIDE SEQUENCE [LARGE SCALE GENOMIC DNA]</scope>
    <source>
        <strain evidence="2 3">NBRC 107359</strain>
    </source>
</reference>
<organism evidence="2 3">
    <name type="scientific">Catellatospora coxensis</name>
    <dbReference type="NCBI Taxonomy" id="310354"/>
    <lineage>
        <taxon>Bacteria</taxon>
        <taxon>Bacillati</taxon>
        <taxon>Actinomycetota</taxon>
        <taxon>Actinomycetes</taxon>
        <taxon>Micromonosporales</taxon>
        <taxon>Micromonosporaceae</taxon>
        <taxon>Catellatospora</taxon>
    </lineage>
</organism>
<dbReference type="Proteomes" id="UP000630887">
    <property type="component" value="Unassembled WGS sequence"/>
</dbReference>
<name>A0A8J3L925_9ACTN</name>
<evidence type="ECO:0000313" key="3">
    <source>
        <dbReference type="Proteomes" id="UP000630887"/>
    </source>
</evidence>
<feature type="domain" description="N-acetyltransferase" evidence="1">
    <location>
        <begin position="29"/>
        <end position="181"/>
    </location>
</feature>
<dbReference type="AlphaFoldDB" id="A0A8J3L925"/>
<dbReference type="PANTHER" id="PTHR43610">
    <property type="entry name" value="BLL6696 PROTEIN"/>
    <property type="match status" value="1"/>
</dbReference>
<protein>
    <recommendedName>
        <fullName evidence="1">N-acetyltransferase domain-containing protein</fullName>
    </recommendedName>
</protein>
<dbReference type="Pfam" id="PF13302">
    <property type="entry name" value="Acetyltransf_3"/>
    <property type="match status" value="1"/>
</dbReference>
<dbReference type="InterPro" id="IPR000182">
    <property type="entry name" value="GNAT_dom"/>
</dbReference>
<gene>
    <name evidence="2" type="ORF">Cco03nite_80640</name>
</gene>
<dbReference type="PANTHER" id="PTHR43610:SF1">
    <property type="entry name" value="N-ACETYLTRANSFERASE DOMAIN-CONTAINING PROTEIN"/>
    <property type="match status" value="1"/>
</dbReference>
<accession>A0A8J3L925</accession>
<evidence type="ECO:0000313" key="2">
    <source>
        <dbReference type="EMBL" id="GIG11364.1"/>
    </source>
</evidence>
<dbReference type="EMBL" id="BONI01000131">
    <property type="protein sequence ID" value="GIG11364.1"/>
    <property type="molecule type" value="Genomic_DNA"/>
</dbReference>